<protein>
    <submittedName>
        <fullName evidence="1">Uncharacterized protein</fullName>
    </submittedName>
</protein>
<keyword evidence="2" id="KW-1185">Reference proteome</keyword>
<name>A0A1G9XSW6_9ACTN</name>
<dbReference type="EMBL" id="FNIE01000002">
    <property type="protein sequence ID" value="SDM99506.1"/>
    <property type="molecule type" value="Genomic_DNA"/>
</dbReference>
<dbReference type="Proteomes" id="UP000199341">
    <property type="component" value="Unassembled WGS sequence"/>
</dbReference>
<accession>A0A1G9XSW6</accession>
<dbReference type="RefSeq" id="WP_093782961.1">
    <property type="nucleotide sequence ID" value="NZ_FNIE01000002.1"/>
</dbReference>
<sequence>MCTQPATVPPACISLMAIAELRDVLTALELGQGPTAIAGLMAIDAESWQAIEHRLATVGGDLRRLLERAGAGPLT</sequence>
<dbReference type="AlphaFoldDB" id="A0A1G9XSW6"/>
<dbReference type="OrthoDB" id="4272621at2"/>
<proteinExistence type="predicted"/>
<evidence type="ECO:0000313" key="2">
    <source>
        <dbReference type="Proteomes" id="UP000199341"/>
    </source>
</evidence>
<dbReference type="STRING" id="310781.SAMN05216259_102254"/>
<organism evidence="1 2">
    <name type="scientific">Actinacidiphila guanduensis</name>
    <dbReference type="NCBI Taxonomy" id="310781"/>
    <lineage>
        <taxon>Bacteria</taxon>
        <taxon>Bacillati</taxon>
        <taxon>Actinomycetota</taxon>
        <taxon>Actinomycetes</taxon>
        <taxon>Kitasatosporales</taxon>
        <taxon>Streptomycetaceae</taxon>
        <taxon>Actinacidiphila</taxon>
    </lineage>
</organism>
<evidence type="ECO:0000313" key="1">
    <source>
        <dbReference type="EMBL" id="SDM99506.1"/>
    </source>
</evidence>
<gene>
    <name evidence="1" type="ORF">SAMN05216259_102254</name>
</gene>
<reference evidence="1 2" key="1">
    <citation type="submission" date="2016-10" db="EMBL/GenBank/DDBJ databases">
        <authorList>
            <person name="de Groot N.N."/>
        </authorList>
    </citation>
    <scope>NUCLEOTIDE SEQUENCE [LARGE SCALE GENOMIC DNA]</scope>
    <source>
        <strain evidence="1 2">CGMCC 4.2022</strain>
    </source>
</reference>